<proteinExistence type="predicted"/>
<accession>A0AA86SGX2</accession>
<reference evidence="1" key="1">
    <citation type="submission" date="2023-10" db="EMBL/GenBank/DDBJ databases">
        <authorList>
            <person name="Domelevo Entfellner J.-B."/>
        </authorList>
    </citation>
    <scope>NUCLEOTIDE SEQUENCE</scope>
</reference>
<name>A0AA86SGX2_9FABA</name>
<organism evidence="1 2">
    <name type="scientific">Sphenostylis stenocarpa</name>
    <dbReference type="NCBI Taxonomy" id="92480"/>
    <lineage>
        <taxon>Eukaryota</taxon>
        <taxon>Viridiplantae</taxon>
        <taxon>Streptophyta</taxon>
        <taxon>Embryophyta</taxon>
        <taxon>Tracheophyta</taxon>
        <taxon>Spermatophyta</taxon>
        <taxon>Magnoliopsida</taxon>
        <taxon>eudicotyledons</taxon>
        <taxon>Gunneridae</taxon>
        <taxon>Pentapetalae</taxon>
        <taxon>rosids</taxon>
        <taxon>fabids</taxon>
        <taxon>Fabales</taxon>
        <taxon>Fabaceae</taxon>
        <taxon>Papilionoideae</taxon>
        <taxon>50 kb inversion clade</taxon>
        <taxon>NPAAA clade</taxon>
        <taxon>indigoferoid/millettioid clade</taxon>
        <taxon>Phaseoleae</taxon>
        <taxon>Sphenostylis</taxon>
    </lineage>
</organism>
<evidence type="ECO:0000313" key="1">
    <source>
        <dbReference type="EMBL" id="CAJ1958271.1"/>
    </source>
</evidence>
<dbReference type="Proteomes" id="UP001189624">
    <property type="component" value="Chromosome 5"/>
</dbReference>
<dbReference type="Gramene" id="rna-AYBTSS11_LOCUS17644">
    <property type="protein sequence ID" value="CAJ1958271.1"/>
    <property type="gene ID" value="gene-AYBTSS11_LOCUS17644"/>
</dbReference>
<protein>
    <submittedName>
        <fullName evidence="1">Uncharacterized protein</fullName>
    </submittedName>
</protein>
<dbReference type="AlphaFoldDB" id="A0AA86SGX2"/>
<sequence>MDSRVCREKSNLLIRVVCEHKKIFNLFTSLHNYMKKQLTTYDEEKLEFAQKPNKAAPLRPLFDQKPGVVLVYSLSTAAHDPQSSNDSEDRFVE</sequence>
<evidence type="ECO:0000313" key="2">
    <source>
        <dbReference type="Proteomes" id="UP001189624"/>
    </source>
</evidence>
<dbReference type="EMBL" id="OY731402">
    <property type="protein sequence ID" value="CAJ1958271.1"/>
    <property type="molecule type" value="Genomic_DNA"/>
</dbReference>
<keyword evidence="2" id="KW-1185">Reference proteome</keyword>
<gene>
    <name evidence="1" type="ORF">AYBTSS11_LOCUS17644</name>
</gene>